<reference evidence="9" key="2">
    <citation type="submission" date="2020-09" db="EMBL/GenBank/DDBJ databases">
        <authorList>
            <person name="Sun Q."/>
            <person name="Ohkuma M."/>
        </authorList>
    </citation>
    <scope>NUCLEOTIDE SEQUENCE</scope>
    <source>
        <strain evidence="9">JCM 12862</strain>
    </source>
</reference>
<feature type="domain" description="GH26" evidence="8">
    <location>
        <begin position="46"/>
        <end position="384"/>
    </location>
</feature>
<dbReference type="PANTHER" id="PTHR40079:SF4">
    <property type="entry name" value="GH26 DOMAIN-CONTAINING PROTEIN-RELATED"/>
    <property type="match status" value="1"/>
</dbReference>
<evidence type="ECO:0000256" key="4">
    <source>
        <dbReference type="PIRSR" id="PIRSR018168-1"/>
    </source>
</evidence>
<evidence type="ECO:0000256" key="5">
    <source>
        <dbReference type="PIRSR" id="PIRSR018168-2"/>
    </source>
</evidence>
<dbReference type="RefSeq" id="WP_188651770.1">
    <property type="nucleotide sequence ID" value="NZ_BMNR01000003.1"/>
</dbReference>
<dbReference type="Proteomes" id="UP000612329">
    <property type="component" value="Unassembled WGS sequence"/>
</dbReference>
<protein>
    <submittedName>
        <fullName evidence="9">Mannan endo-1,4-beta-mannosidase</fullName>
    </submittedName>
</protein>
<evidence type="ECO:0000259" key="8">
    <source>
        <dbReference type="PROSITE" id="PS51764"/>
    </source>
</evidence>
<dbReference type="PIRSF" id="PIRSF018168">
    <property type="entry name" value="Mannan-1_4-beta-mannosidase"/>
    <property type="match status" value="1"/>
</dbReference>
<dbReference type="GO" id="GO:0016985">
    <property type="term" value="F:mannan endo-1,4-beta-mannosidase activity"/>
    <property type="evidence" value="ECO:0007669"/>
    <property type="project" value="InterPro"/>
</dbReference>
<feature type="binding site" evidence="5">
    <location>
        <position position="274"/>
    </location>
    <ligand>
        <name>substrate</name>
    </ligand>
</feature>
<dbReference type="Pfam" id="PF02156">
    <property type="entry name" value="Glyco_hydro_26"/>
    <property type="match status" value="1"/>
</dbReference>
<dbReference type="InterPro" id="IPR022790">
    <property type="entry name" value="GH26_dom"/>
</dbReference>
<evidence type="ECO:0000256" key="7">
    <source>
        <dbReference type="PROSITE-ProRule" id="PRU01100"/>
    </source>
</evidence>
<evidence type="ECO:0000313" key="10">
    <source>
        <dbReference type="Proteomes" id="UP000612329"/>
    </source>
</evidence>
<keyword evidence="2 7" id="KW-0378">Hydrolase</keyword>
<dbReference type="SUPFAM" id="SSF51445">
    <property type="entry name" value="(Trans)glycosidases"/>
    <property type="match status" value="1"/>
</dbReference>
<keyword evidence="10" id="KW-1185">Reference proteome</keyword>
<feature type="binding site" evidence="5">
    <location>
        <position position="143"/>
    </location>
    <ligand>
        <name>substrate</name>
    </ligand>
</feature>
<feature type="site" description="Plays an important role in maintaining the position of the catalytic nucleophile" evidence="6">
    <location>
        <position position="202"/>
    </location>
</feature>
<evidence type="ECO:0000256" key="1">
    <source>
        <dbReference type="ARBA" id="ARBA00007754"/>
    </source>
</evidence>
<comment type="caution">
    <text evidence="9">The sequence shown here is derived from an EMBL/GenBank/DDBJ whole genome shotgun (WGS) entry which is preliminary data.</text>
</comment>
<organism evidence="9 10">
    <name type="scientific">Yeosuana aromativorans</name>
    <dbReference type="NCBI Taxonomy" id="288019"/>
    <lineage>
        <taxon>Bacteria</taxon>
        <taxon>Pseudomonadati</taxon>
        <taxon>Bacteroidota</taxon>
        <taxon>Flavobacteriia</taxon>
        <taxon>Flavobacteriales</taxon>
        <taxon>Flavobacteriaceae</taxon>
        <taxon>Yeosuana</taxon>
    </lineage>
</organism>
<dbReference type="EMBL" id="BMNR01000003">
    <property type="protein sequence ID" value="GGK22341.1"/>
    <property type="molecule type" value="Genomic_DNA"/>
</dbReference>
<comment type="similarity">
    <text evidence="1 7">Belongs to the glycosyl hydrolase 26 family.</text>
</comment>
<reference evidence="9" key="1">
    <citation type="journal article" date="2014" name="Int. J. Syst. Evol. Microbiol.">
        <title>Complete genome sequence of Corynebacterium casei LMG S-19264T (=DSM 44701T), isolated from a smear-ripened cheese.</title>
        <authorList>
            <consortium name="US DOE Joint Genome Institute (JGI-PGF)"/>
            <person name="Walter F."/>
            <person name="Albersmeier A."/>
            <person name="Kalinowski J."/>
            <person name="Ruckert C."/>
        </authorList>
    </citation>
    <scope>NUCLEOTIDE SEQUENCE</scope>
    <source>
        <strain evidence="9">JCM 12862</strain>
    </source>
</reference>
<sequence length="393" mass="45462">MSKKNKIFYLYKSFAIGLVVLFFSSCKPFYNTVYKKPTLVDTKTSKRVKKLHKELFYLSKEGFAIGHQDDTSYGIGWKQADFPNMIKSDVNDVVGDFPAVYGFDISGIETGNENNLDDVPFNTMRQLIIDAFSKGGIITISWHADNPVTNGDSWDKTPAVEKIIGNGIYVDKYEEWINKVATFLKSLKFKGKDIPIIFRPFHEMNGGWFWWGNPNCNSIEYIQLWRNTVYLLRDTYHIHNLVYTYSPNRLGPNDAYMDYYPGDNFVDILGIDIYDFQNSFEFVNSLEHDLKIIKNIATERSKLYALTETGVNKLDGNNWFIQDTSPDQNWFSKVLYPTIENSGIAWILFWRNGTKGEQYVSYKGHKSEADFKAFAKQPKTLFLNDINKLKSKL</sequence>
<keyword evidence="3 7" id="KW-0326">Glycosidase</keyword>
<dbReference type="PRINTS" id="PR00739">
    <property type="entry name" value="GLHYDRLASE26"/>
</dbReference>
<dbReference type="PANTHER" id="PTHR40079">
    <property type="entry name" value="MANNAN ENDO-1,4-BETA-MANNOSIDASE E-RELATED"/>
    <property type="match status" value="1"/>
</dbReference>
<dbReference type="InterPro" id="IPR016714">
    <property type="entry name" value="MANB/E"/>
</dbReference>
<evidence type="ECO:0000256" key="6">
    <source>
        <dbReference type="PIRSR" id="PIRSR018168-3"/>
    </source>
</evidence>
<feature type="active site" description="Nucleophile" evidence="4 7">
    <location>
        <position position="308"/>
    </location>
</feature>
<evidence type="ECO:0000313" key="9">
    <source>
        <dbReference type="EMBL" id="GGK22341.1"/>
    </source>
</evidence>
<dbReference type="InterPro" id="IPR017853">
    <property type="entry name" value="GH"/>
</dbReference>
<feature type="active site" description="Proton donor" evidence="4 7">
    <location>
        <position position="203"/>
    </location>
</feature>
<feature type="binding site" evidence="5">
    <location>
        <position position="208"/>
    </location>
    <ligand>
        <name>substrate</name>
    </ligand>
</feature>
<dbReference type="GO" id="GO:0006080">
    <property type="term" value="P:substituted mannan metabolic process"/>
    <property type="evidence" value="ECO:0007669"/>
    <property type="project" value="InterPro"/>
</dbReference>
<accession>A0A8J3BL72</accession>
<name>A0A8J3BL72_9FLAO</name>
<dbReference type="AlphaFoldDB" id="A0A8J3BL72"/>
<dbReference type="Gene3D" id="3.20.20.80">
    <property type="entry name" value="Glycosidases"/>
    <property type="match status" value="1"/>
</dbReference>
<dbReference type="PROSITE" id="PS51764">
    <property type="entry name" value="GH26"/>
    <property type="match status" value="1"/>
</dbReference>
<gene>
    <name evidence="9" type="ORF">GCM10007962_15640</name>
</gene>
<evidence type="ECO:0000256" key="3">
    <source>
        <dbReference type="ARBA" id="ARBA00023295"/>
    </source>
</evidence>
<evidence type="ECO:0000256" key="2">
    <source>
        <dbReference type="ARBA" id="ARBA00022801"/>
    </source>
</evidence>
<dbReference type="PROSITE" id="PS51257">
    <property type="entry name" value="PROKAR_LIPOPROTEIN"/>
    <property type="match status" value="1"/>
</dbReference>
<dbReference type="InterPro" id="IPR000805">
    <property type="entry name" value="Glyco_hydro_26"/>
</dbReference>
<proteinExistence type="inferred from homology"/>